<dbReference type="InterPro" id="IPR004183">
    <property type="entry name" value="Xdiol_dOase_suB"/>
</dbReference>
<dbReference type="KEGG" id="cbaa:SRAA_0950"/>
<dbReference type="Pfam" id="PF02900">
    <property type="entry name" value="LigB"/>
    <property type="match status" value="1"/>
</dbReference>
<reference evidence="7 8" key="1">
    <citation type="journal article" date="2014" name="Nat. Commun.">
        <title>Physiological and genomic features of highly alkaliphilic hydrogen-utilizing Betaproteobacteria from a continental serpentinizing site.</title>
        <authorList>
            <person name="Suzuki S."/>
            <person name="Kuenen J.G."/>
            <person name="Schipper K."/>
            <person name="van der Velde S."/>
            <person name="Ishii S."/>
            <person name="Wu A."/>
            <person name="Sorokin D.Y."/>
            <person name="Tenney A."/>
            <person name="Meng X.Y."/>
            <person name="Morrill P.L."/>
            <person name="Kamagata Y."/>
            <person name="Muyzer G."/>
            <person name="Nealson K.H."/>
        </authorList>
    </citation>
    <scope>NUCLEOTIDE SEQUENCE [LARGE SCALE GENOMIC DNA]</scope>
    <source>
        <strain evidence="7 8">A1</strain>
    </source>
</reference>
<dbReference type="Gene3D" id="3.40.830.10">
    <property type="entry name" value="LigB-like"/>
    <property type="match status" value="1"/>
</dbReference>
<name>A0A060NPG8_9BURK</name>
<dbReference type="InterPro" id="IPR014436">
    <property type="entry name" value="Extradiol_dOase_DODA"/>
</dbReference>
<dbReference type="GO" id="GO:0008198">
    <property type="term" value="F:ferrous iron binding"/>
    <property type="evidence" value="ECO:0007669"/>
    <property type="project" value="InterPro"/>
</dbReference>
<comment type="cofactor">
    <cofactor evidence="1">
        <name>Zn(2+)</name>
        <dbReference type="ChEBI" id="CHEBI:29105"/>
    </cofactor>
</comment>
<dbReference type="SUPFAM" id="SSF53213">
    <property type="entry name" value="LigB-like"/>
    <property type="match status" value="1"/>
</dbReference>
<dbReference type="AlphaFoldDB" id="A0A060NPG8"/>
<evidence type="ECO:0000256" key="4">
    <source>
        <dbReference type="ARBA" id="ARBA00022833"/>
    </source>
</evidence>
<dbReference type="GO" id="GO:0016702">
    <property type="term" value="F:oxidoreductase activity, acting on single donors with incorporation of molecular oxygen, incorporation of two atoms of oxygen"/>
    <property type="evidence" value="ECO:0007669"/>
    <property type="project" value="UniProtKB-ARBA"/>
</dbReference>
<dbReference type="PANTHER" id="PTHR30096:SF0">
    <property type="entry name" value="4,5-DOPA DIOXYGENASE EXTRADIOL-LIKE PROTEIN"/>
    <property type="match status" value="1"/>
</dbReference>
<dbReference type="STRING" id="1458425.SRAA_0950"/>
<gene>
    <name evidence="7" type="ORF">SRAA_0950</name>
</gene>
<keyword evidence="8" id="KW-1185">Reference proteome</keyword>
<evidence type="ECO:0000259" key="6">
    <source>
        <dbReference type="Pfam" id="PF02900"/>
    </source>
</evidence>
<comment type="similarity">
    <text evidence="2">Belongs to the DODA-type extradiol aromatic ring-opening dioxygenase family.</text>
</comment>
<keyword evidence="5" id="KW-0560">Oxidoreductase</keyword>
<dbReference type="EMBL" id="AP014568">
    <property type="protein sequence ID" value="BAO80804.1"/>
    <property type="molecule type" value="Genomic_DNA"/>
</dbReference>
<evidence type="ECO:0000313" key="8">
    <source>
        <dbReference type="Proteomes" id="UP000067461"/>
    </source>
</evidence>
<dbReference type="PANTHER" id="PTHR30096">
    <property type="entry name" value="4,5-DOPA DIOXYGENASE EXTRADIOL-LIKE PROTEIN"/>
    <property type="match status" value="1"/>
</dbReference>
<dbReference type="HOGENOM" id="CLU_046582_2_1_4"/>
<evidence type="ECO:0000256" key="5">
    <source>
        <dbReference type="ARBA" id="ARBA00023002"/>
    </source>
</evidence>
<accession>A0A060NPG8</accession>
<evidence type="ECO:0000313" key="7">
    <source>
        <dbReference type="EMBL" id="BAO80804.1"/>
    </source>
</evidence>
<dbReference type="PIRSF" id="PIRSF006157">
    <property type="entry name" value="Doxgns_DODA"/>
    <property type="match status" value="1"/>
</dbReference>
<feature type="domain" description="Extradiol ring-cleavage dioxygenase class III enzyme subunit B" evidence="6">
    <location>
        <begin position="16"/>
        <end position="227"/>
    </location>
</feature>
<dbReference type="Proteomes" id="UP000067461">
    <property type="component" value="Chromosome"/>
</dbReference>
<sequence>MLALEPGQTGPALAVWARSECAVQRPSAVLVLSPHWMAECAAVMTHPQPATWHDFGGFPEPLYRLQYPAPGAPALAQQVLHLLQGAGIAARPDAQRPFDHGAWVPLRYLLPEADVPLLQVALPHGYGPAEVYAMGQALAPLRQQGVWLIGSGSMTHNLHEFFTTRPAQDAAPADYVTAFARWVEQRLLAHEREALLHYRERAPHAARAHPTDEHFLPLFFALGAAAWGQRTGPHTPPAQPHYLTREVMHSHLAMDALVFL</sequence>
<keyword evidence="3" id="KW-0479">Metal-binding</keyword>
<proteinExistence type="inferred from homology"/>
<evidence type="ECO:0000256" key="1">
    <source>
        <dbReference type="ARBA" id="ARBA00001947"/>
    </source>
</evidence>
<organism evidence="7 8">
    <name type="scientific">Serpentinimonas raichei</name>
    <dbReference type="NCBI Taxonomy" id="1458425"/>
    <lineage>
        <taxon>Bacteria</taxon>
        <taxon>Pseudomonadati</taxon>
        <taxon>Pseudomonadota</taxon>
        <taxon>Betaproteobacteria</taxon>
        <taxon>Burkholderiales</taxon>
        <taxon>Comamonadaceae</taxon>
        <taxon>Serpentinimonas</taxon>
    </lineage>
</organism>
<protein>
    <submittedName>
        <fullName evidence="7">Uncharacterized conserved protein</fullName>
    </submittedName>
</protein>
<keyword evidence="4" id="KW-0862">Zinc</keyword>
<dbReference type="GO" id="GO:0008270">
    <property type="term" value="F:zinc ion binding"/>
    <property type="evidence" value="ECO:0007669"/>
    <property type="project" value="InterPro"/>
</dbReference>
<evidence type="ECO:0000256" key="3">
    <source>
        <dbReference type="ARBA" id="ARBA00022723"/>
    </source>
</evidence>
<dbReference type="CDD" id="cd07363">
    <property type="entry name" value="45_DOPA_Dioxygenase"/>
    <property type="match status" value="1"/>
</dbReference>
<evidence type="ECO:0000256" key="2">
    <source>
        <dbReference type="ARBA" id="ARBA00007581"/>
    </source>
</evidence>